<dbReference type="RefSeq" id="WP_160780019.1">
    <property type="nucleotide sequence ID" value="NZ_BAAAZF010000001.1"/>
</dbReference>
<dbReference type="EMBL" id="WTYE01000001">
    <property type="protein sequence ID" value="MXP32704.1"/>
    <property type="molecule type" value="Genomic_DNA"/>
</dbReference>
<dbReference type="Proteomes" id="UP000446786">
    <property type="component" value="Unassembled WGS sequence"/>
</dbReference>
<sequence>MTLHFAAARSATRSPIARALSRRAVARAANDNGDAASLQADDKLIHAALRHFAEHGLGAAREARKQAEKSFFEGDRQSYDWWLGICRTLDRRMAEEMDRRKQR</sequence>
<reference evidence="1 2" key="1">
    <citation type="submission" date="2019-12" db="EMBL/GenBank/DDBJ databases">
        <title>Genomic-based taxomic classification of the family Erythrobacteraceae.</title>
        <authorList>
            <person name="Xu L."/>
        </authorList>
    </citation>
    <scope>NUCLEOTIDE SEQUENCE [LARGE SCALE GENOMIC DNA]</scope>
    <source>
        <strain evidence="1 2">JCM 16677</strain>
    </source>
</reference>
<proteinExistence type="predicted"/>
<evidence type="ECO:0000313" key="2">
    <source>
        <dbReference type="Proteomes" id="UP000446786"/>
    </source>
</evidence>
<evidence type="ECO:0000313" key="1">
    <source>
        <dbReference type="EMBL" id="MXP32704.1"/>
    </source>
</evidence>
<dbReference type="OrthoDB" id="7510084at2"/>
<comment type="caution">
    <text evidence="1">The sequence shown here is derived from an EMBL/GenBank/DDBJ whole genome shotgun (WGS) entry which is preliminary data.</text>
</comment>
<keyword evidence="2" id="KW-1185">Reference proteome</keyword>
<organism evidence="1 2">
    <name type="scientific">Parerythrobacter jejuensis</name>
    <dbReference type="NCBI Taxonomy" id="795812"/>
    <lineage>
        <taxon>Bacteria</taxon>
        <taxon>Pseudomonadati</taxon>
        <taxon>Pseudomonadota</taxon>
        <taxon>Alphaproteobacteria</taxon>
        <taxon>Sphingomonadales</taxon>
        <taxon>Erythrobacteraceae</taxon>
        <taxon>Parerythrobacter</taxon>
    </lineage>
</organism>
<protein>
    <submittedName>
        <fullName evidence="1">Uncharacterized protein</fullName>
    </submittedName>
</protein>
<accession>A0A845ASX8</accession>
<dbReference type="AlphaFoldDB" id="A0A845ASX8"/>
<gene>
    <name evidence="1" type="ORF">GRI94_12815</name>
</gene>
<name>A0A845ASX8_9SPHN</name>